<evidence type="ECO:0000313" key="2">
    <source>
        <dbReference type="EMBL" id="MEX1664351.1"/>
    </source>
</evidence>
<protein>
    <submittedName>
        <fullName evidence="2">Uncharacterized protein</fullName>
    </submittedName>
</protein>
<feature type="transmembrane region" description="Helical" evidence="1">
    <location>
        <begin position="38"/>
        <end position="60"/>
    </location>
</feature>
<gene>
    <name evidence="2" type="ORF">AB4875_02560</name>
</gene>
<evidence type="ECO:0000313" key="3">
    <source>
        <dbReference type="Proteomes" id="UP001557484"/>
    </source>
</evidence>
<sequence length="62" mass="6308">MSWAEVEKAGHCSSGGALQELLLVMLAKDLGSQPDKPLLLALIAGVAIIVGCVLVGSLIYSG</sequence>
<dbReference type="EMBL" id="JBFRYB010000001">
    <property type="protein sequence ID" value="MEX1664351.1"/>
    <property type="molecule type" value="Genomic_DNA"/>
</dbReference>
<keyword evidence="1" id="KW-0472">Membrane</keyword>
<comment type="caution">
    <text evidence="2">The sequence shown here is derived from an EMBL/GenBank/DDBJ whole genome shotgun (WGS) entry which is preliminary data.</text>
</comment>
<keyword evidence="3" id="KW-1185">Reference proteome</keyword>
<keyword evidence="1" id="KW-1133">Transmembrane helix</keyword>
<reference evidence="2 3" key="1">
    <citation type="journal article" date="2011" name="Int. J. Syst. Evol. Microbiol.">
        <title>Zhongshania antarctica gen. nov., sp. nov. and Zhongshania guokunii sp. nov., gammaproteobacteria respectively isolated from coastal attached (fast) ice and surface seawater of the Antarctic.</title>
        <authorList>
            <person name="Li H.J."/>
            <person name="Zhang X.Y."/>
            <person name="Chen C.X."/>
            <person name="Zhang Y.J."/>
            <person name="Gao Z.M."/>
            <person name="Yu Y."/>
            <person name="Chen X.L."/>
            <person name="Chen B."/>
            <person name="Zhang Y.Z."/>
        </authorList>
    </citation>
    <scope>NUCLEOTIDE SEQUENCE [LARGE SCALE GENOMIC DNA]</scope>
    <source>
        <strain evidence="2 3">R06B22</strain>
    </source>
</reference>
<evidence type="ECO:0000256" key="1">
    <source>
        <dbReference type="SAM" id="Phobius"/>
    </source>
</evidence>
<dbReference type="Proteomes" id="UP001557484">
    <property type="component" value="Unassembled WGS sequence"/>
</dbReference>
<accession>A0ABV3TRY5</accession>
<keyword evidence="1" id="KW-0812">Transmembrane</keyword>
<organism evidence="2 3">
    <name type="scientific">Zhongshania arctica</name>
    <dbReference type="NCBI Taxonomy" id="3238302"/>
    <lineage>
        <taxon>Bacteria</taxon>
        <taxon>Pseudomonadati</taxon>
        <taxon>Pseudomonadota</taxon>
        <taxon>Gammaproteobacteria</taxon>
        <taxon>Cellvibrionales</taxon>
        <taxon>Spongiibacteraceae</taxon>
        <taxon>Zhongshania</taxon>
    </lineage>
</organism>
<dbReference type="RefSeq" id="WP_368374475.1">
    <property type="nucleotide sequence ID" value="NZ_JBFRYB010000001.1"/>
</dbReference>
<name>A0ABV3TRY5_9GAMM</name>
<proteinExistence type="predicted"/>